<evidence type="ECO:0000313" key="2">
    <source>
        <dbReference type="Proteomes" id="UP000019763"/>
    </source>
</evidence>
<dbReference type="RefSeq" id="XP_011133509.1">
    <property type="nucleotide sequence ID" value="XM_011135207.1"/>
</dbReference>
<dbReference type="VEuPathDB" id="CryptoDB:GNI_180940"/>
<keyword evidence="2" id="KW-1185">Reference proteome</keyword>
<organism evidence="1 2">
    <name type="scientific">Gregarina niphandrodes</name>
    <name type="common">Septate eugregarine</name>
    <dbReference type="NCBI Taxonomy" id="110365"/>
    <lineage>
        <taxon>Eukaryota</taxon>
        <taxon>Sar</taxon>
        <taxon>Alveolata</taxon>
        <taxon>Apicomplexa</taxon>
        <taxon>Conoidasida</taxon>
        <taxon>Gregarinasina</taxon>
        <taxon>Eugregarinorida</taxon>
        <taxon>Gregarinidae</taxon>
        <taxon>Gregarina</taxon>
    </lineage>
</organism>
<dbReference type="GeneID" id="22916081"/>
<gene>
    <name evidence="1" type="ORF">GNI_180940</name>
</gene>
<dbReference type="AlphaFoldDB" id="A0A023AWW6"/>
<proteinExistence type="predicted"/>
<dbReference type="Proteomes" id="UP000019763">
    <property type="component" value="Unassembled WGS sequence"/>
</dbReference>
<name>A0A023AWW6_GRENI</name>
<dbReference type="EMBL" id="AFNH02001366">
    <property type="protein sequence ID" value="EZG43241.1"/>
    <property type="molecule type" value="Genomic_DNA"/>
</dbReference>
<sequence>MEKQDTLFSTEQIQLLSNGVHPTVRVDFEGAAKYKGFEQTADEPYRVSCARRTLLKLAEDGELGGPSIAPLKTSMGSMCQLRDALLESYKTLEPSGDYKSIFWRGICRPMLGTDSENQLAVAHTKGCVCSRCESGPVVSLPAWNSVIKTATDHGSWRGILWRELVPEDLRLPQNEWAVRGGEFTPKGQWPAGSDMRFLWPAEIEHAKGRISTEAKKQRVKSDEYPWEGTFMPRGEHIGCRGDRAKDGVHATMLDYLRVWRVANLGDLMKSYRFSPAVINKLEADADLLIFHAKECNPGAKKDYYIGSYAQTYVVLEADGGSSCLRLATVPYCLIAKDSKDASARQTAFWKKVRLDAGCAVSE</sequence>
<accession>A0A023AWW6</accession>
<reference evidence="1" key="1">
    <citation type="submission" date="2013-12" db="EMBL/GenBank/DDBJ databases">
        <authorList>
            <person name="Omoto C.K."/>
            <person name="Sibley D."/>
            <person name="Venepally P."/>
            <person name="Hadjithomas M."/>
            <person name="Karamycheva S."/>
            <person name="Brunk B."/>
            <person name="Roos D."/>
            <person name="Caler E."/>
            <person name="Lorenzi H."/>
        </authorList>
    </citation>
    <scope>NUCLEOTIDE SEQUENCE</scope>
</reference>
<protein>
    <submittedName>
        <fullName evidence="1">Uncharacterized protein</fullName>
    </submittedName>
</protein>
<evidence type="ECO:0000313" key="1">
    <source>
        <dbReference type="EMBL" id="EZG43241.1"/>
    </source>
</evidence>
<comment type="caution">
    <text evidence="1">The sequence shown here is derived from an EMBL/GenBank/DDBJ whole genome shotgun (WGS) entry which is preliminary data.</text>
</comment>